<protein>
    <submittedName>
        <fullName evidence="7">Myeloid leukemia factor 2 isoform X1</fullName>
    </submittedName>
</protein>
<comment type="similarity">
    <text evidence="2">Belongs to the MLF family.</text>
</comment>
<accession>A0A8B7MYF2</accession>
<dbReference type="GO" id="GO:0005737">
    <property type="term" value="C:cytoplasm"/>
    <property type="evidence" value="ECO:0007669"/>
    <property type="project" value="UniProtKB-SubCell"/>
</dbReference>
<keyword evidence="4" id="KW-0597">Phosphoprotein</keyword>
<evidence type="ECO:0000256" key="2">
    <source>
        <dbReference type="ARBA" id="ARBA00008332"/>
    </source>
</evidence>
<evidence type="ECO:0000256" key="1">
    <source>
        <dbReference type="ARBA" id="ARBA00004496"/>
    </source>
</evidence>
<dbReference type="PANTHER" id="PTHR13105">
    <property type="entry name" value="MYELOID LEUKEMIA FACTOR"/>
    <property type="match status" value="1"/>
</dbReference>
<keyword evidence="3" id="KW-0963">Cytoplasm</keyword>
<gene>
    <name evidence="7" type="primary">LOC108664475</name>
</gene>
<dbReference type="OrthoDB" id="6367338at2759"/>
<evidence type="ECO:0000256" key="5">
    <source>
        <dbReference type="SAM" id="MobiDB-lite"/>
    </source>
</evidence>
<feature type="compositionally biased region" description="Basic and acidic residues" evidence="5">
    <location>
        <begin position="306"/>
        <end position="324"/>
    </location>
</feature>
<name>A0A8B7MYF2_HYAAZ</name>
<feature type="region of interest" description="Disordered" evidence="5">
    <location>
        <begin position="262"/>
        <end position="288"/>
    </location>
</feature>
<reference evidence="7" key="1">
    <citation type="submission" date="2025-08" db="UniProtKB">
        <authorList>
            <consortium name="RefSeq"/>
        </authorList>
    </citation>
    <scope>IDENTIFICATION</scope>
    <source>
        <tissue evidence="7">Whole organism</tissue>
    </source>
</reference>
<feature type="compositionally biased region" description="Low complexity" evidence="5">
    <location>
        <begin position="338"/>
        <end position="352"/>
    </location>
</feature>
<keyword evidence="6" id="KW-1185">Reference proteome</keyword>
<dbReference type="Pfam" id="PF10248">
    <property type="entry name" value="Mlf1IP"/>
    <property type="match status" value="2"/>
</dbReference>
<dbReference type="CTD" id="36750"/>
<proteinExistence type="inferred from homology"/>
<comment type="subcellular location">
    <subcellularLocation>
        <location evidence="1">Cytoplasm</location>
    </subcellularLocation>
</comment>
<dbReference type="RefSeq" id="XP_018006556.1">
    <property type="nucleotide sequence ID" value="XM_018151067.1"/>
</dbReference>
<feature type="compositionally biased region" description="Basic and acidic residues" evidence="5">
    <location>
        <begin position="270"/>
        <end position="288"/>
    </location>
</feature>
<dbReference type="KEGG" id="hazt:108664475"/>
<evidence type="ECO:0000313" key="7">
    <source>
        <dbReference type="RefSeq" id="XP_018006556.1"/>
    </source>
</evidence>
<feature type="compositionally biased region" description="Polar residues" evidence="5">
    <location>
        <begin position="325"/>
        <end position="337"/>
    </location>
</feature>
<dbReference type="GeneID" id="108664475"/>
<sequence length="391" mass="43069">MSLFSALGLMGGTGGFEEDPFFGSASGMMRQMDSMMSSMMRSPFGGDPFGSMMSGPMMGMMRQPQQQQYHLPVMGSHMNNMNSLSLMANPMSMMNNLMANMEHVQGESNTQVFSSSSVMSMTMGPDGKPQIKMANKSDGARNVTRFVGGRGKVYQESSTVRGGPGGVRETQRSVVDTSSGTRKLAIGHHIGERARIVEREQNRDGEEENEELLNLDESEADEFEREFRRVASSGVQRRAAIESGRVGGSRRAVTPLAIEAPPATATSRPGTDRHVDFSETRGHDTSDRYNLERVPIGRKSGIDVSNFDRRPSDRLSGERFEYHRPNTSYTPAPTSYTRPSSYMPSVSSRSYRTSGLGRPLSSYSGRHYNSGREGRGAHPSRSHRRAGPYDQ</sequence>
<dbReference type="AlphaFoldDB" id="A0A8B7MYF2"/>
<organism evidence="6 7">
    <name type="scientific">Hyalella azteca</name>
    <name type="common">Amphipod</name>
    <dbReference type="NCBI Taxonomy" id="294128"/>
    <lineage>
        <taxon>Eukaryota</taxon>
        <taxon>Metazoa</taxon>
        <taxon>Ecdysozoa</taxon>
        <taxon>Arthropoda</taxon>
        <taxon>Crustacea</taxon>
        <taxon>Multicrustacea</taxon>
        <taxon>Malacostraca</taxon>
        <taxon>Eumalacostraca</taxon>
        <taxon>Peracarida</taxon>
        <taxon>Amphipoda</taxon>
        <taxon>Senticaudata</taxon>
        <taxon>Talitrida</taxon>
        <taxon>Talitroidea</taxon>
        <taxon>Hyalellidae</taxon>
        <taxon>Hyalella</taxon>
    </lineage>
</organism>
<evidence type="ECO:0000313" key="6">
    <source>
        <dbReference type="Proteomes" id="UP000694843"/>
    </source>
</evidence>
<feature type="region of interest" description="Disordered" evidence="5">
    <location>
        <begin position="301"/>
        <end position="391"/>
    </location>
</feature>
<evidence type="ECO:0000256" key="4">
    <source>
        <dbReference type="ARBA" id="ARBA00022553"/>
    </source>
</evidence>
<dbReference type="Proteomes" id="UP000694843">
    <property type="component" value="Unplaced"/>
</dbReference>
<dbReference type="InterPro" id="IPR019376">
    <property type="entry name" value="Myeloid_leukemia_factor"/>
</dbReference>
<evidence type="ECO:0000256" key="3">
    <source>
        <dbReference type="ARBA" id="ARBA00022490"/>
    </source>
</evidence>
<feature type="compositionally biased region" description="Basic residues" evidence="5">
    <location>
        <begin position="378"/>
        <end position="391"/>
    </location>
</feature>